<comment type="similarity">
    <text evidence="2 7">Belongs to the complex I subunit 3 family.</text>
</comment>
<dbReference type="PANTHER" id="PTHR11058">
    <property type="entry name" value="NADH-UBIQUINONE OXIDOREDUCTASE CHAIN 3"/>
    <property type="match status" value="1"/>
</dbReference>
<dbReference type="GO" id="GO:0005886">
    <property type="term" value="C:plasma membrane"/>
    <property type="evidence" value="ECO:0007669"/>
    <property type="project" value="UniProtKB-SubCell"/>
</dbReference>
<dbReference type="Pfam" id="PF00507">
    <property type="entry name" value="Oxidored_q4"/>
    <property type="match status" value="1"/>
</dbReference>
<feature type="transmembrane region" description="Helical" evidence="8">
    <location>
        <begin position="33"/>
        <end position="53"/>
    </location>
</feature>
<reference evidence="9 10" key="1">
    <citation type="submission" date="2020-07" db="EMBL/GenBank/DDBJ databases">
        <title>Genomic Encyclopedia of Type Strains, Phase III (KMG-III): the genomes of soil and plant-associated and newly described type strains.</title>
        <authorList>
            <person name="Whitman W."/>
        </authorList>
    </citation>
    <scope>NUCLEOTIDE SEQUENCE [LARGE SCALE GENOMIC DNA]</scope>
    <source>
        <strain evidence="9 10">CECT 8576</strain>
    </source>
</reference>
<sequence length="91" mass="10516">MGTGREAEGEAVDQFLSGHEPVEHAFCRFHVRWYTLAMVYLAFEMEMLFMYPWTLVVSSIGTKAVVEMFVFLGVLFVGVVYAWREGALRWD</sequence>
<keyword evidence="4 7" id="KW-0812">Transmembrane</keyword>
<keyword evidence="6 8" id="KW-0472">Membrane</keyword>
<evidence type="ECO:0000313" key="10">
    <source>
        <dbReference type="Proteomes" id="UP000548304"/>
    </source>
</evidence>
<evidence type="ECO:0000256" key="2">
    <source>
        <dbReference type="ARBA" id="ARBA00008472"/>
    </source>
</evidence>
<name>A0A852YW63_9ACTN</name>
<dbReference type="InterPro" id="IPR038430">
    <property type="entry name" value="NDAH_ubi_oxred_su3_sf"/>
</dbReference>
<accession>A0A852YW63</accession>
<dbReference type="EC" id="7.1.1.-" evidence="7"/>
<protein>
    <recommendedName>
        <fullName evidence="7">NADH-quinone oxidoreductase subunit</fullName>
        <ecNumber evidence="7">7.1.1.-</ecNumber>
    </recommendedName>
</protein>
<evidence type="ECO:0000256" key="8">
    <source>
        <dbReference type="SAM" id="Phobius"/>
    </source>
</evidence>
<dbReference type="Proteomes" id="UP000548304">
    <property type="component" value="Unassembled WGS sequence"/>
</dbReference>
<evidence type="ECO:0000256" key="4">
    <source>
        <dbReference type="ARBA" id="ARBA00022692"/>
    </source>
</evidence>
<evidence type="ECO:0000256" key="3">
    <source>
        <dbReference type="ARBA" id="ARBA00022448"/>
    </source>
</evidence>
<dbReference type="EMBL" id="JACBYW010000001">
    <property type="protein sequence ID" value="NYH77799.1"/>
    <property type="molecule type" value="Genomic_DNA"/>
</dbReference>
<evidence type="ECO:0000256" key="6">
    <source>
        <dbReference type="ARBA" id="ARBA00023136"/>
    </source>
</evidence>
<dbReference type="GO" id="GO:0048038">
    <property type="term" value="F:quinone binding"/>
    <property type="evidence" value="ECO:0007669"/>
    <property type="project" value="UniProtKB-KW"/>
</dbReference>
<keyword evidence="5 8" id="KW-1133">Transmembrane helix</keyword>
<dbReference type="PANTHER" id="PTHR11058:SF9">
    <property type="entry name" value="NADH-UBIQUINONE OXIDOREDUCTASE CHAIN 3"/>
    <property type="match status" value="1"/>
</dbReference>
<evidence type="ECO:0000256" key="7">
    <source>
        <dbReference type="RuleBase" id="RU003639"/>
    </source>
</evidence>
<dbReference type="GO" id="GO:0030964">
    <property type="term" value="C:NADH dehydrogenase complex"/>
    <property type="evidence" value="ECO:0007669"/>
    <property type="project" value="TreeGrafter"/>
</dbReference>
<comment type="function">
    <text evidence="7">NDH-1 shuttles electrons from NADH, via FMN and iron-sulfur (Fe-S) centers, to quinones in the respiratory chain.</text>
</comment>
<keyword evidence="7" id="KW-0520">NAD</keyword>
<comment type="catalytic activity">
    <reaction evidence="7">
        <text>a quinone + NADH + 5 H(+)(in) = a quinol + NAD(+) + 4 H(+)(out)</text>
        <dbReference type="Rhea" id="RHEA:57888"/>
        <dbReference type="ChEBI" id="CHEBI:15378"/>
        <dbReference type="ChEBI" id="CHEBI:24646"/>
        <dbReference type="ChEBI" id="CHEBI:57540"/>
        <dbReference type="ChEBI" id="CHEBI:57945"/>
        <dbReference type="ChEBI" id="CHEBI:132124"/>
    </reaction>
</comment>
<feature type="transmembrane region" description="Helical" evidence="8">
    <location>
        <begin position="65"/>
        <end position="83"/>
    </location>
</feature>
<organism evidence="9 10">
    <name type="scientific">Actinopolyspora biskrensis</name>
    <dbReference type="NCBI Taxonomy" id="1470178"/>
    <lineage>
        <taxon>Bacteria</taxon>
        <taxon>Bacillati</taxon>
        <taxon>Actinomycetota</taxon>
        <taxon>Actinomycetes</taxon>
        <taxon>Actinopolysporales</taxon>
        <taxon>Actinopolysporaceae</taxon>
        <taxon>Actinopolyspora</taxon>
    </lineage>
</organism>
<keyword evidence="10" id="KW-1185">Reference proteome</keyword>
<proteinExistence type="inferred from homology"/>
<comment type="caution">
    <text evidence="9">The sequence shown here is derived from an EMBL/GenBank/DDBJ whole genome shotgun (WGS) entry which is preliminary data.</text>
</comment>
<evidence type="ECO:0000313" key="9">
    <source>
        <dbReference type="EMBL" id="NYH77799.1"/>
    </source>
</evidence>
<dbReference type="AlphaFoldDB" id="A0A852YW63"/>
<keyword evidence="7" id="KW-0874">Quinone</keyword>
<dbReference type="GO" id="GO:0008137">
    <property type="term" value="F:NADH dehydrogenase (ubiquinone) activity"/>
    <property type="evidence" value="ECO:0007669"/>
    <property type="project" value="InterPro"/>
</dbReference>
<dbReference type="InterPro" id="IPR000440">
    <property type="entry name" value="NADH_UbQ/plastoQ_OxRdtase_su3"/>
</dbReference>
<evidence type="ECO:0000256" key="5">
    <source>
        <dbReference type="ARBA" id="ARBA00022989"/>
    </source>
</evidence>
<keyword evidence="3" id="KW-0813">Transport</keyword>
<evidence type="ECO:0000256" key="1">
    <source>
        <dbReference type="ARBA" id="ARBA00004370"/>
    </source>
</evidence>
<comment type="subcellular location">
    <subcellularLocation>
        <location evidence="7">Cell membrane</location>
        <topology evidence="7">Multi-pass membrane protein</topology>
    </subcellularLocation>
    <subcellularLocation>
        <location evidence="1">Membrane</location>
    </subcellularLocation>
</comment>
<dbReference type="Gene3D" id="1.20.58.1610">
    <property type="entry name" value="NADH:ubiquinone/plastoquinone oxidoreductase, chain 3"/>
    <property type="match status" value="1"/>
</dbReference>
<gene>
    <name evidence="9" type="ORF">FHR84_001113</name>
</gene>